<dbReference type="Proteomes" id="UP000267096">
    <property type="component" value="Unassembled WGS sequence"/>
</dbReference>
<evidence type="ECO:0000256" key="2">
    <source>
        <dbReference type="ARBA" id="ARBA00022692"/>
    </source>
</evidence>
<feature type="transmembrane region" description="Helical" evidence="6">
    <location>
        <begin position="104"/>
        <end position="131"/>
    </location>
</feature>
<feature type="transmembrane region" description="Helical" evidence="6">
    <location>
        <begin position="468"/>
        <end position="495"/>
    </location>
</feature>
<dbReference type="Gene3D" id="1.20.1740.10">
    <property type="entry name" value="Amino acid/polyamine transporter I"/>
    <property type="match status" value="2"/>
</dbReference>
<dbReference type="GO" id="GO:0007268">
    <property type="term" value="P:chemical synaptic transmission"/>
    <property type="evidence" value="ECO:0007669"/>
    <property type="project" value="TreeGrafter"/>
</dbReference>
<dbReference type="GO" id="GO:0006884">
    <property type="term" value="P:cell volume homeostasis"/>
    <property type="evidence" value="ECO:0007669"/>
    <property type="project" value="TreeGrafter"/>
</dbReference>
<keyword evidence="10" id="KW-1185">Reference proteome</keyword>
<dbReference type="GO" id="GO:1990573">
    <property type="term" value="P:potassium ion import across plasma membrane"/>
    <property type="evidence" value="ECO:0007669"/>
    <property type="project" value="TreeGrafter"/>
</dbReference>
<keyword evidence="4 6" id="KW-0472">Membrane</keyword>
<feature type="domain" description="SLC12A transporter C-terminal" evidence="8">
    <location>
        <begin position="570"/>
        <end position="693"/>
    </location>
</feature>
<evidence type="ECO:0000313" key="9">
    <source>
        <dbReference type="EMBL" id="VDK53790.1"/>
    </source>
</evidence>
<evidence type="ECO:0000259" key="8">
    <source>
        <dbReference type="Pfam" id="PF03522"/>
    </source>
</evidence>
<dbReference type="GO" id="GO:0015379">
    <property type="term" value="F:potassium:chloride symporter activity"/>
    <property type="evidence" value="ECO:0007669"/>
    <property type="project" value="TreeGrafter"/>
</dbReference>
<dbReference type="InterPro" id="IPR004842">
    <property type="entry name" value="SLC12A_fam"/>
</dbReference>
<dbReference type="GO" id="GO:0055075">
    <property type="term" value="P:potassium ion homeostasis"/>
    <property type="evidence" value="ECO:0007669"/>
    <property type="project" value="TreeGrafter"/>
</dbReference>
<dbReference type="PANTHER" id="PTHR11827">
    <property type="entry name" value="SOLUTE CARRIER FAMILY 12, CATION COTRANSPORTERS"/>
    <property type="match status" value="1"/>
</dbReference>
<dbReference type="GO" id="GO:0055064">
    <property type="term" value="P:chloride ion homeostasis"/>
    <property type="evidence" value="ECO:0007669"/>
    <property type="project" value="TreeGrafter"/>
</dbReference>
<feature type="domain" description="SLC12A transporter C-terminal" evidence="8">
    <location>
        <begin position="923"/>
        <end position="991"/>
    </location>
</feature>
<evidence type="ECO:0000256" key="5">
    <source>
        <dbReference type="SAM" id="MobiDB-lite"/>
    </source>
</evidence>
<evidence type="ECO:0000256" key="3">
    <source>
        <dbReference type="ARBA" id="ARBA00022989"/>
    </source>
</evidence>
<organism evidence="11">
    <name type="scientific">Anisakis simplex</name>
    <name type="common">Herring worm</name>
    <dbReference type="NCBI Taxonomy" id="6269"/>
    <lineage>
        <taxon>Eukaryota</taxon>
        <taxon>Metazoa</taxon>
        <taxon>Ecdysozoa</taxon>
        <taxon>Nematoda</taxon>
        <taxon>Chromadorea</taxon>
        <taxon>Rhabditida</taxon>
        <taxon>Spirurina</taxon>
        <taxon>Ascaridomorpha</taxon>
        <taxon>Ascaridoidea</taxon>
        <taxon>Anisakidae</taxon>
        <taxon>Anisakis</taxon>
        <taxon>Anisakis simplex complex</taxon>
    </lineage>
</organism>
<dbReference type="GO" id="GO:0005886">
    <property type="term" value="C:plasma membrane"/>
    <property type="evidence" value="ECO:0007669"/>
    <property type="project" value="TreeGrafter"/>
</dbReference>
<name>A0A0M3K3L0_ANISI</name>
<keyword evidence="2 6" id="KW-0812">Transmembrane</keyword>
<accession>A0A0M3K3L0</accession>
<feature type="transmembrane region" description="Helical" evidence="6">
    <location>
        <begin position="358"/>
        <end position="380"/>
    </location>
</feature>
<keyword evidence="3 6" id="KW-1133">Transmembrane helix</keyword>
<reference evidence="9 10" key="2">
    <citation type="submission" date="2018-11" db="EMBL/GenBank/DDBJ databases">
        <authorList>
            <consortium name="Pathogen Informatics"/>
        </authorList>
    </citation>
    <scope>NUCLEOTIDE SEQUENCE [LARGE SCALE GENOMIC DNA]</scope>
</reference>
<dbReference type="PANTHER" id="PTHR11827:SF73">
    <property type="entry name" value="KAZACHOC, ISOFORM G"/>
    <property type="match status" value="1"/>
</dbReference>
<feature type="transmembrane region" description="Helical" evidence="6">
    <location>
        <begin position="218"/>
        <end position="239"/>
    </location>
</feature>
<evidence type="ECO:0000256" key="4">
    <source>
        <dbReference type="ARBA" id="ARBA00023136"/>
    </source>
</evidence>
<dbReference type="EMBL" id="UYRR01032021">
    <property type="protein sequence ID" value="VDK53790.1"/>
    <property type="molecule type" value="Genomic_DNA"/>
</dbReference>
<dbReference type="FunFam" id="1.20.1740.10:FF:000049">
    <property type="entry name" value="Solute carrier family 12 (potassium/chloride transporter), member 4"/>
    <property type="match status" value="1"/>
</dbReference>
<feature type="domain" description="Amino acid permease/ SLC12A" evidence="7">
    <location>
        <begin position="361"/>
        <end position="426"/>
    </location>
</feature>
<feature type="domain" description="Amino acid permease/ SLC12A" evidence="7">
    <location>
        <begin position="75"/>
        <end position="243"/>
    </location>
</feature>
<feature type="domain" description="SLC12A transporter C-terminal" evidence="8">
    <location>
        <begin position="707"/>
        <end position="798"/>
    </location>
</feature>
<feature type="transmembrane region" description="Helical" evidence="6">
    <location>
        <begin position="151"/>
        <end position="180"/>
    </location>
</feature>
<evidence type="ECO:0000256" key="6">
    <source>
        <dbReference type="SAM" id="Phobius"/>
    </source>
</evidence>
<dbReference type="OrthoDB" id="2020542at2759"/>
<comment type="subcellular location">
    <subcellularLocation>
        <location evidence="1">Membrane</location>
        <topology evidence="1">Multi-pass membrane protein</topology>
    </subcellularLocation>
</comment>
<sequence>MIFLGDGGIETVPLCQQHSPSLALYEEEYNTQGQKIGQMLRSLSLYNAVMQNPEETEPNPKTAKKVAQMGTIIGVYLPCMQNIFGVLFFIRLTWIIGTAGVVQAFFVVLTCCSVTFLTSISLSAIATNGVVPGGGPYYMISRNLGPELGGAVGILFFLGTTVAASMYITGAVEILILYLFPAAKIFDNIYHCFRVHGTCLLIILGLIVLAGVKVVNKFALPAVFVVLTCILCTFIGVFVKLNGSDSLKYCMVGDRPVDLVSFNEKFHYVPNCTAEALEPLFCTVLNETSMQCEPYFARMARIPNWKGAGPAIREHIAIPGLASGVLFENLWSKYLGVGELLSKEKLPRERTDRAHVQGYYIFAEQATSFMILIGVFFPSATGIMAGSNRSGNLRDASRSIPLGTLGAQITTSIVYLFGVVLFGASVSEMFFLMCYLGVNTACALQSILKAPGWRPSFRYFHWSLSLFGSILCVAVMFISAWHFALVAIFIGAAVYKSRENNQRLIDSNECFQYIEYAGAEKEWGDGLRGLGLSAARFALLSIDPKPQHSRNWRPQLLVLSPDDANSEEGLLSFVSQLKAGKGLTLVARCVEGNFVNQPELAENNKAELTALVKKHKIRGFCDVLVTENLDEGISCLVQFLLIFVQFQTSGLGALCHNTVILAWPDHWTESHDQHVCKRFVQTIRAVASADCAILVPKNVAAFPSSSTKMHGFLDVWWIVHDGGLLMLLPFLLRQNRTWKNTKLRLFTIAQVDDNSVNMKKDLEIFLYHLRIEAQVFVIELPDSDISEYTYERTMRMEERVKLLKEMQVGERKLDVQTAVVEAARERKSSRVTEEDHMINVRYSVLNLIITFILERMIEPTVETIAEEEQHKEEIPMHTLTENHSRVHFSEEEPEQRNENNGGVKVHRSLNNNGKCPSVRSFNVRKMHTAVRLNELMRQRSADAQLLIINLPGPPPRGTGQYYMEFMDALTEGLQRVLLVRGTGTEVVTIYS</sequence>
<dbReference type="InterPro" id="IPR018491">
    <property type="entry name" value="SLC12_C"/>
</dbReference>
<dbReference type="Pfam" id="PF00324">
    <property type="entry name" value="AA_permease"/>
    <property type="match status" value="2"/>
</dbReference>
<evidence type="ECO:0000313" key="11">
    <source>
        <dbReference type="WBParaSite" id="ASIM_0001555101-mRNA-1"/>
    </source>
</evidence>
<reference evidence="11" key="1">
    <citation type="submission" date="2017-02" db="UniProtKB">
        <authorList>
            <consortium name="WormBaseParasite"/>
        </authorList>
    </citation>
    <scope>IDENTIFICATION</scope>
</reference>
<gene>
    <name evidence="9" type="ORF">ASIM_LOCUS14958</name>
</gene>
<dbReference type="GO" id="GO:0045202">
    <property type="term" value="C:synapse"/>
    <property type="evidence" value="ECO:0007669"/>
    <property type="project" value="GOC"/>
</dbReference>
<dbReference type="WBParaSite" id="ASIM_0001555101-mRNA-1">
    <property type="protein sequence ID" value="ASIM_0001555101-mRNA-1"/>
    <property type="gene ID" value="ASIM_0001555101"/>
</dbReference>
<protein>
    <submittedName>
        <fullName evidence="11">Potassium chloride cotransporter (inferred by orthology to a C. elegans protein)</fullName>
    </submittedName>
</protein>
<evidence type="ECO:0000259" key="7">
    <source>
        <dbReference type="Pfam" id="PF00324"/>
    </source>
</evidence>
<dbReference type="InterPro" id="IPR004841">
    <property type="entry name" value="AA-permease/SLC12A_dom"/>
</dbReference>
<proteinExistence type="predicted"/>
<feature type="region of interest" description="Disordered" evidence="5">
    <location>
        <begin position="887"/>
        <end position="911"/>
    </location>
</feature>
<evidence type="ECO:0000256" key="1">
    <source>
        <dbReference type="ARBA" id="ARBA00004141"/>
    </source>
</evidence>
<feature type="compositionally biased region" description="Basic and acidic residues" evidence="5">
    <location>
        <begin position="887"/>
        <end position="897"/>
    </location>
</feature>
<evidence type="ECO:0000313" key="10">
    <source>
        <dbReference type="Proteomes" id="UP000267096"/>
    </source>
</evidence>
<feature type="transmembrane region" description="Helical" evidence="6">
    <location>
        <begin position="192"/>
        <end position="212"/>
    </location>
</feature>
<dbReference type="Pfam" id="PF03522">
    <property type="entry name" value="SLC12"/>
    <property type="match status" value="3"/>
</dbReference>
<dbReference type="AlphaFoldDB" id="A0A0M3K3L0"/>